<organism evidence="1 2">
    <name type="scientific">Aeromicrobium phragmitis</name>
    <dbReference type="NCBI Taxonomy" id="2478914"/>
    <lineage>
        <taxon>Bacteria</taxon>
        <taxon>Bacillati</taxon>
        <taxon>Actinomycetota</taxon>
        <taxon>Actinomycetes</taxon>
        <taxon>Propionibacteriales</taxon>
        <taxon>Nocardioidaceae</taxon>
        <taxon>Aeromicrobium</taxon>
    </lineage>
</organism>
<accession>A0A3L8PN96</accession>
<comment type="caution">
    <text evidence="1">The sequence shown here is derived from an EMBL/GenBank/DDBJ whole genome shotgun (WGS) entry which is preliminary data.</text>
</comment>
<evidence type="ECO:0008006" key="3">
    <source>
        <dbReference type="Google" id="ProtNLM"/>
    </source>
</evidence>
<protein>
    <recommendedName>
        <fullName evidence="3">Peptidase S1 domain-containing protein</fullName>
    </recommendedName>
</protein>
<evidence type="ECO:0000313" key="2">
    <source>
        <dbReference type="Proteomes" id="UP000282515"/>
    </source>
</evidence>
<name>A0A3L8PN96_9ACTN</name>
<evidence type="ECO:0000313" key="1">
    <source>
        <dbReference type="EMBL" id="RLV56654.1"/>
    </source>
</evidence>
<dbReference type="Proteomes" id="UP000282515">
    <property type="component" value="Unassembled WGS sequence"/>
</dbReference>
<dbReference type="Gene3D" id="2.40.10.10">
    <property type="entry name" value="Trypsin-like serine proteases"/>
    <property type="match status" value="2"/>
</dbReference>
<dbReference type="InterPro" id="IPR043504">
    <property type="entry name" value="Peptidase_S1_PA_chymotrypsin"/>
</dbReference>
<dbReference type="EMBL" id="RDBF01000003">
    <property type="protein sequence ID" value="RLV56654.1"/>
    <property type="molecule type" value="Genomic_DNA"/>
</dbReference>
<proteinExistence type="predicted"/>
<dbReference type="SUPFAM" id="SSF50494">
    <property type="entry name" value="Trypsin-like serine proteases"/>
    <property type="match status" value="1"/>
</dbReference>
<keyword evidence="2" id="KW-1185">Reference proteome</keyword>
<dbReference type="InterPro" id="IPR009003">
    <property type="entry name" value="Peptidase_S1_PA"/>
</dbReference>
<reference evidence="1 2" key="1">
    <citation type="submission" date="2018-10" db="EMBL/GenBank/DDBJ databases">
        <title>Aeromicrobium sp. 9W16Y-2 whole genome shotgun sequence.</title>
        <authorList>
            <person name="Li F."/>
        </authorList>
    </citation>
    <scope>NUCLEOTIDE SEQUENCE [LARGE SCALE GENOMIC DNA]</scope>
    <source>
        <strain evidence="1 2">9W16Y-2</strain>
    </source>
</reference>
<dbReference type="AlphaFoldDB" id="A0A3L8PN96"/>
<sequence>MDYDRDTNTVEVIVSPYAAQDKIDEIQALDERVVIRHAKHSKQEFTDIAHQLSGTKVGNATIWGSGPNLEHDGLIVYAEPDENALARGTQNLEDFETTVQGFEATVRLESKPIAAVGSHRFADYEEPHLGGAYMNRVNYGCTTGIPIGQPSTLRSIATAHHCAPHGTPYYAGQNQNVPIGSMVHTSRNNSDISRLYPATTWAPYVYVGPFNSALVAPIRGLQSVPYTTSNVCYSGAFTGTICGNTVEGIVNGLTVEVPGQGIQTYDNLILTRHSQGLAAAGQGDSGGPALINSGGNSLASGVISAIQPHNGAWDTCNGLGDRACSRLVLYSPMSNFLLGNPDWGVLYVP</sequence>
<gene>
    <name evidence="1" type="ORF">D9V41_06205</name>
</gene>